<feature type="transmembrane region" description="Helical" evidence="2">
    <location>
        <begin position="142"/>
        <end position="167"/>
    </location>
</feature>
<keyword evidence="2" id="KW-0472">Membrane</keyword>
<reference evidence="3" key="1">
    <citation type="submission" date="2021-01" db="EMBL/GenBank/DDBJ databases">
        <title>Whole genome shotgun sequence of Dactylosporangium siamense NBRC 106093.</title>
        <authorList>
            <person name="Komaki H."/>
            <person name="Tamura T."/>
        </authorList>
    </citation>
    <scope>NUCLEOTIDE SEQUENCE</scope>
    <source>
        <strain evidence="3">NBRC 106093</strain>
    </source>
</reference>
<evidence type="ECO:0000256" key="1">
    <source>
        <dbReference type="SAM" id="MobiDB-lite"/>
    </source>
</evidence>
<name>A0A919PIM8_9ACTN</name>
<feature type="compositionally biased region" description="Pro residues" evidence="1">
    <location>
        <begin position="187"/>
        <end position="220"/>
    </location>
</feature>
<dbReference type="Proteomes" id="UP000660611">
    <property type="component" value="Unassembled WGS sequence"/>
</dbReference>
<evidence type="ECO:0000313" key="3">
    <source>
        <dbReference type="EMBL" id="GIG43926.1"/>
    </source>
</evidence>
<accession>A0A919PIM8</accession>
<dbReference type="AlphaFoldDB" id="A0A919PIM8"/>
<keyword evidence="4" id="KW-1185">Reference proteome</keyword>
<comment type="caution">
    <text evidence="3">The sequence shown here is derived from an EMBL/GenBank/DDBJ whole genome shotgun (WGS) entry which is preliminary data.</text>
</comment>
<feature type="region of interest" description="Disordered" evidence="1">
    <location>
        <begin position="187"/>
        <end position="229"/>
    </location>
</feature>
<evidence type="ECO:0000256" key="2">
    <source>
        <dbReference type="SAM" id="Phobius"/>
    </source>
</evidence>
<keyword evidence="2" id="KW-1133">Transmembrane helix</keyword>
<protein>
    <submittedName>
        <fullName evidence="3">Uncharacterized protein</fullName>
    </submittedName>
</protein>
<feature type="transmembrane region" description="Helical" evidence="2">
    <location>
        <begin position="57"/>
        <end position="81"/>
    </location>
</feature>
<dbReference type="RefSeq" id="WP_203845779.1">
    <property type="nucleotide sequence ID" value="NZ_BAAAVW010000006.1"/>
</dbReference>
<evidence type="ECO:0000313" key="4">
    <source>
        <dbReference type="Proteomes" id="UP000660611"/>
    </source>
</evidence>
<organism evidence="3 4">
    <name type="scientific">Dactylosporangium siamense</name>
    <dbReference type="NCBI Taxonomy" id="685454"/>
    <lineage>
        <taxon>Bacteria</taxon>
        <taxon>Bacillati</taxon>
        <taxon>Actinomycetota</taxon>
        <taxon>Actinomycetes</taxon>
        <taxon>Micromonosporales</taxon>
        <taxon>Micromonosporaceae</taxon>
        <taxon>Dactylosporangium</taxon>
    </lineage>
</organism>
<gene>
    <name evidence="3" type="ORF">Dsi01nite_019670</name>
</gene>
<feature type="transmembrane region" description="Helical" evidence="2">
    <location>
        <begin position="88"/>
        <end position="109"/>
    </location>
</feature>
<dbReference type="EMBL" id="BONQ01000029">
    <property type="protein sequence ID" value="GIG43926.1"/>
    <property type="molecule type" value="Genomic_DNA"/>
</dbReference>
<keyword evidence="2" id="KW-0812">Transmembrane</keyword>
<proteinExistence type="predicted"/>
<sequence length="229" mass="23540">MTLPLAPKPATVRLARLLLALLAAMQLLSGLLAVLFLDDIRAGYVDAFGDPDSASKGTVSAVTGLVLCAVYALIIIVPALLLGRPRQWVRVTTIVLAGLSYCCVSPQMFGGVSMASPRISSGSGGPSRTQVDQSLADHLPGWYGLANVAFAVIGLLAVTGIIVLLLLPPSAAWFRRPVVAGPPAYGPPPFGPPAYGPPPSGPPAYGPPPSGPPAYGPPPQGQQWRPPNG</sequence>